<dbReference type="InterPro" id="IPR013783">
    <property type="entry name" value="Ig-like_fold"/>
</dbReference>
<dbReference type="GO" id="GO:0016020">
    <property type="term" value="C:membrane"/>
    <property type="evidence" value="ECO:0007669"/>
    <property type="project" value="InterPro"/>
</dbReference>
<dbReference type="Proteomes" id="UP000515344">
    <property type="component" value="Chromosome"/>
</dbReference>
<evidence type="ECO:0000259" key="2">
    <source>
        <dbReference type="Pfam" id="PF06580"/>
    </source>
</evidence>
<dbReference type="Pfam" id="PF06580">
    <property type="entry name" value="His_kinase"/>
    <property type="match status" value="1"/>
</dbReference>
<reference evidence="5" key="1">
    <citation type="submission" date="2020-08" db="EMBL/GenBank/DDBJ databases">
        <title>Lacibacter sp. S13-6-6 genome sequencing.</title>
        <authorList>
            <person name="Jin L."/>
        </authorList>
    </citation>
    <scope>NUCLEOTIDE SEQUENCE [LARGE SCALE GENOMIC DNA]</scope>
    <source>
        <strain evidence="5">S13-6-6</strain>
    </source>
</reference>
<keyword evidence="4" id="KW-0808">Transferase</keyword>
<dbReference type="SUPFAM" id="SSF63829">
    <property type="entry name" value="Calcium-dependent phosphotriesterase"/>
    <property type="match status" value="3"/>
</dbReference>
<dbReference type="InterPro" id="IPR015943">
    <property type="entry name" value="WD40/YVTN_repeat-like_dom_sf"/>
</dbReference>
<feature type="domain" description="Signal transduction histidine kinase internal region" evidence="2">
    <location>
        <begin position="828"/>
        <end position="903"/>
    </location>
</feature>
<dbReference type="AlphaFoldDB" id="A0A7G5XIH1"/>
<gene>
    <name evidence="4" type="ORF">H4075_03465</name>
</gene>
<dbReference type="PANTHER" id="PTHR34220:SF7">
    <property type="entry name" value="SENSOR HISTIDINE KINASE YPDA"/>
    <property type="match status" value="1"/>
</dbReference>
<dbReference type="GO" id="GO:0000155">
    <property type="term" value="F:phosphorelay sensor kinase activity"/>
    <property type="evidence" value="ECO:0007669"/>
    <property type="project" value="InterPro"/>
</dbReference>
<feature type="transmembrane region" description="Helical" evidence="1">
    <location>
        <begin position="781"/>
        <end position="799"/>
    </location>
</feature>
<proteinExistence type="predicted"/>
<dbReference type="PANTHER" id="PTHR34220">
    <property type="entry name" value="SENSOR HISTIDINE KINASE YPDA"/>
    <property type="match status" value="1"/>
</dbReference>
<keyword evidence="1" id="KW-0472">Membrane</keyword>
<keyword evidence="4" id="KW-0418">Kinase</keyword>
<accession>A0A7G5XIH1</accession>
<dbReference type="InterPro" id="IPR011110">
    <property type="entry name" value="Reg_prop"/>
</dbReference>
<protein>
    <submittedName>
        <fullName evidence="4">Histidine kinase</fullName>
    </submittedName>
</protein>
<feature type="domain" description="Two component regulator three Y" evidence="3">
    <location>
        <begin position="718"/>
        <end position="773"/>
    </location>
</feature>
<evidence type="ECO:0000313" key="5">
    <source>
        <dbReference type="Proteomes" id="UP000515344"/>
    </source>
</evidence>
<dbReference type="InterPro" id="IPR010559">
    <property type="entry name" value="Sig_transdc_His_kin_internal"/>
</dbReference>
<dbReference type="Pfam" id="PF07494">
    <property type="entry name" value="Reg_prop"/>
    <property type="match status" value="2"/>
</dbReference>
<dbReference type="Pfam" id="PF07495">
    <property type="entry name" value="Y_Y_Y"/>
    <property type="match status" value="1"/>
</dbReference>
<dbReference type="InterPro" id="IPR050640">
    <property type="entry name" value="Bact_2-comp_sensor_kinase"/>
</dbReference>
<keyword evidence="1" id="KW-1133">Transmembrane helix</keyword>
<dbReference type="EMBL" id="CP060007">
    <property type="protein sequence ID" value="QNA45274.1"/>
    <property type="molecule type" value="Genomic_DNA"/>
</dbReference>
<dbReference type="Gene3D" id="2.60.40.10">
    <property type="entry name" value="Immunoglobulins"/>
    <property type="match status" value="1"/>
</dbReference>
<dbReference type="KEGG" id="lacs:H4075_03465"/>
<organism evidence="4 5">
    <name type="scientific">Lacibacter sediminis</name>
    <dbReference type="NCBI Taxonomy" id="2760713"/>
    <lineage>
        <taxon>Bacteria</taxon>
        <taxon>Pseudomonadati</taxon>
        <taxon>Bacteroidota</taxon>
        <taxon>Chitinophagia</taxon>
        <taxon>Chitinophagales</taxon>
        <taxon>Chitinophagaceae</taxon>
        <taxon>Lacibacter</taxon>
    </lineage>
</organism>
<dbReference type="Gene3D" id="2.130.10.10">
    <property type="entry name" value="YVTN repeat-like/Quinoprotein amine dehydrogenase"/>
    <property type="match status" value="3"/>
</dbReference>
<sequence>MRVYLIISIYLLAFFELHSQSSGFIFHNIGERQGLSFNYSYRILKDSHGLLWIGTVNGLSRFDGNHFYNFKSGNDTNAFMNNEILDLCEDRDGNIWGGTASGIFCYQVKKNKFINYIPPTLDFARRVQNILCDREGDIWASTEWNIVKFNKQKKVFEEIEPLTRNKDSLRNYSVRQNGLVEDPSGKGLWFATRTGLHYYSKDEKKFYGYRNQPGDSLFTNHSVAALSLAPGGYLWFFDNLTKNIIAFDPATHKILHQVYVGSAMPETNGQTVFEDSNHRLWVSTWNNRMAVIDYQKNNFTIIAYKNDNPLSVAGDGFWDAWEDDDKNIWLATDGGISKCNYSKNIYSIIPIVENIPEIKNGWLGGFSIDPRDKSWWLASEGHVAVIHYYPASGKYQYFDVSKSEKNIAGQKAGPVFRVGFMDGQPYAFTHTGVWRINEKTKQLIPSEKKFQNLPYIPYNYFVEHGNDVWFSTNEGFIKWNKVLNNAIKIKSSVDSLPDGQRPVYGAPYFDSAGRPWFIPAFGWLGYVNKQNEVILKYYIKNKAKELSGYLTSMADDKQGNLWMAAAGIGLYKYDTRKEEMHLFSQSNEITSFARQAMPDRDGRIWIVAMNKFSVYNPTTNSISHYNLPVYENTLSYANSLLQDSDGAMLSTVYKDVVKFMPERLHLKPVVKGPLLSMIKISGKDKLIVDETRLNLEPDQSSLEFNFGSLINTQIFPYTFEFKLDGFDKNWMTANTSAAALYNNLNPGKYTFRVKVVAKDRSWQTPERVITLYIRTPFYKAWWFWLIIGVLLAGALVFFYRFRMHKQKQILTLKTKAQELEKEKTMVMYESLKQQLNPHFLFNSLTSLSGLIETNQQVAGDFLEQMSGIYRYILKNGDNETVFLKDEIEFVQLYINLQQTRFKKGLQVNMNVPDEFLHYKIAPVTLQNLIENAIKHNIIDTASPLVIDIFIEDDYLVVKNNLQKKNVVETSNKKGLAQFASLYRYLSSQPVLIEETAQTFQIKIPLI</sequence>
<evidence type="ECO:0000256" key="1">
    <source>
        <dbReference type="SAM" id="Phobius"/>
    </source>
</evidence>
<keyword evidence="1" id="KW-0812">Transmembrane</keyword>
<name>A0A7G5XIH1_9BACT</name>
<dbReference type="InterPro" id="IPR011123">
    <property type="entry name" value="Y_Y_Y"/>
</dbReference>
<keyword evidence="5" id="KW-1185">Reference proteome</keyword>
<evidence type="ECO:0000313" key="4">
    <source>
        <dbReference type="EMBL" id="QNA45274.1"/>
    </source>
</evidence>
<dbReference type="RefSeq" id="WP_182804181.1">
    <property type="nucleotide sequence ID" value="NZ_CP060007.1"/>
</dbReference>
<evidence type="ECO:0000259" key="3">
    <source>
        <dbReference type="Pfam" id="PF07495"/>
    </source>
</evidence>